<dbReference type="PANTHER" id="PTHR39473:SF1">
    <property type="entry name" value="DINB-LIKE DOMAIN-CONTAINING PROTEIN"/>
    <property type="match status" value="1"/>
</dbReference>
<dbReference type="SUPFAM" id="SSF109854">
    <property type="entry name" value="DinB/YfiT-like putative metalloenzymes"/>
    <property type="match status" value="1"/>
</dbReference>
<reference evidence="4" key="1">
    <citation type="journal article" date="2019" name="Int. J. Syst. Evol. Microbiol.">
        <title>The Global Catalogue of Microorganisms (GCM) 10K type strain sequencing project: providing services to taxonomists for standard genome sequencing and annotation.</title>
        <authorList>
            <consortium name="The Broad Institute Genomics Platform"/>
            <consortium name="The Broad Institute Genome Sequencing Center for Infectious Disease"/>
            <person name="Wu L."/>
            <person name="Ma J."/>
        </authorList>
    </citation>
    <scope>NUCLEOTIDE SEQUENCE [LARGE SCALE GENOMIC DNA]</scope>
    <source>
        <strain evidence="4">JCM 17551</strain>
    </source>
</reference>
<organism evidence="3 4">
    <name type="scientific">Litoribacillus peritrichatus</name>
    <dbReference type="NCBI Taxonomy" id="718191"/>
    <lineage>
        <taxon>Bacteria</taxon>
        <taxon>Pseudomonadati</taxon>
        <taxon>Pseudomonadota</taxon>
        <taxon>Gammaproteobacteria</taxon>
        <taxon>Oceanospirillales</taxon>
        <taxon>Oceanospirillaceae</taxon>
        <taxon>Litoribacillus</taxon>
    </lineage>
</organism>
<dbReference type="RefSeq" id="WP_344796611.1">
    <property type="nucleotide sequence ID" value="NZ_BAABBN010000004.1"/>
</dbReference>
<evidence type="ECO:0008006" key="5">
    <source>
        <dbReference type="Google" id="ProtNLM"/>
    </source>
</evidence>
<sequence length="176" mass="19837">MQKVINASIEILDQISNFIMELDDASYTKVSKPLFDSSIGQHLRHILDIFQALMTSENGDLIDYDLRRRGIPLETDRMAGLQEIDQVREWLLSLEPEQLDNDVVISTEVALVTQQTAEFRTTFGRELCFASSHLTHHLALMVVHAKLLGLEVDSQLGVAPATATYIREQEETSCAH</sequence>
<name>A0ABP7MB41_9GAMM</name>
<comment type="caution">
    <text evidence="3">The sequence shown here is derived from an EMBL/GenBank/DDBJ whole genome shotgun (WGS) entry which is preliminary data.</text>
</comment>
<dbReference type="Gene3D" id="1.20.120.450">
    <property type="entry name" value="dinb family like domain"/>
    <property type="match status" value="1"/>
</dbReference>
<evidence type="ECO:0000256" key="1">
    <source>
        <dbReference type="ARBA" id="ARBA00008635"/>
    </source>
</evidence>
<gene>
    <name evidence="3" type="ORF">GCM10022277_12620</name>
</gene>
<evidence type="ECO:0000313" key="3">
    <source>
        <dbReference type="EMBL" id="GAA3918808.1"/>
    </source>
</evidence>
<accession>A0ABP7MB41</accession>
<dbReference type="InterPro" id="IPR007837">
    <property type="entry name" value="DinB"/>
</dbReference>
<keyword evidence="2" id="KW-0479">Metal-binding</keyword>
<comment type="similarity">
    <text evidence="1">Belongs to the DinB family.</text>
</comment>
<keyword evidence="4" id="KW-1185">Reference proteome</keyword>
<dbReference type="PANTHER" id="PTHR39473">
    <property type="match status" value="1"/>
</dbReference>
<dbReference type="Proteomes" id="UP001501565">
    <property type="component" value="Unassembled WGS sequence"/>
</dbReference>
<protein>
    <recommendedName>
        <fullName evidence="5">DinB family protein</fullName>
    </recommendedName>
</protein>
<dbReference type="Pfam" id="PF05163">
    <property type="entry name" value="DinB"/>
    <property type="match status" value="1"/>
</dbReference>
<dbReference type="EMBL" id="BAABBN010000004">
    <property type="protein sequence ID" value="GAA3918808.1"/>
    <property type="molecule type" value="Genomic_DNA"/>
</dbReference>
<evidence type="ECO:0000313" key="4">
    <source>
        <dbReference type="Proteomes" id="UP001501565"/>
    </source>
</evidence>
<proteinExistence type="inferred from homology"/>
<evidence type="ECO:0000256" key="2">
    <source>
        <dbReference type="ARBA" id="ARBA00022723"/>
    </source>
</evidence>
<dbReference type="InterPro" id="IPR034660">
    <property type="entry name" value="DinB/YfiT-like"/>
</dbReference>